<protein>
    <submittedName>
        <fullName evidence="1">Uncharacterized protein</fullName>
    </submittedName>
</protein>
<dbReference type="RefSeq" id="WP_146690634.1">
    <property type="nucleotide sequence ID" value="NZ_LT629750.1"/>
</dbReference>
<keyword evidence="2" id="KW-1185">Reference proteome</keyword>
<sequence>MRIYERLREKLGILSTHLQAEPKIALDGGKIVAAASVEIQTAEATCCGGCAGSELAPESRNA</sequence>
<organism evidence="1 2">
    <name type="scientific">Bradyrhizobium canariense</name>
    <dbReference type="NCBI Taxonomy" id="255045"/>
    <lineage>
        <taxon>Bacteria</taxon>
        <taxon>Pseudomonadati</taxon>
        <taxon>Pseudomonadota</taxon>
        <taxon>Alphaproteobacteria</taxon>
        <taxon>Hyphomicrobiales</taxon>
        <taxon>Nitrobacteraceae</taxon>
        <taxon>Bradyrhizobium</taxon>
    </lineage>
</organism>
<reference evidence="2" key="1">
    <citation type="submission" date="2016-10" db="EMBL/GenBank/DDBJ databases">
        <authorList>
            <person name="Varghese N."/>
            <person name="Submissions S."/>
        </authorList>
    </citation>
    <scope>NUCLEOTIDE SEQUENCE [LARGE SCALE GENOMIC DNA]</scope>
    <source>
        <strain evidence="2">GAS369</strain>
    </source>
</reference>
<dbReference type="EMBL" id="LT629750">
    <property type="protein sequence ID" value="SDT56950.1"/>
    <property type="molecule type" value="Genomic_DNA"/>
</dbReference>
<accession>A0A1H2BF62</accession>
<name>A0A1H2BF62_9BRAD</name>
<dbReference type="AlphaFoldDB" id="A0A1H2BF62"/>
<gene>
    <name evidence="1" type="ORF">SAMN05444158_7122</name>
</gene>
<dbReference type="Proteomes" id="UP000243904">
    <property type="component" value="Chromosome I"/>
</dbReference>
<evidence type="ECO:0000313" key="2">
    <source>
        <dbReference type="Proteomes" id="UP000243904"/>
    </source>
</evidence>
<proteinExistence type="predicted"/>
<evidence type="ECO:0000313" key="1">
    <source>
        <dbReference type="EMBL" id="SDT56950.1"/>
    </source>
</evidence>